<evidence type="ECO:0000313" key="8">
    <source>
        <dbReference type="Proteomes" id="UP000054742"/>
    </source>
</evidence>
<dbReference type="GO" id="GO:0000967">
    <property type="term" value="P:rRNA 5'-end processing"/>
    <property type="evidence" value="ECO:0007669"/>
    <property type="project" value="UniProtKB-UniRule"/>
</dbReference>
<dbReference type="GO" id="GO:0016788">
    <property type="term" value="F:hydrolase activity, acting on ester bonds"/>
    <property type="evidence" value="ECO:0007669"/>
    <property type="project" value="UniProtKB-UniRule"/>
</dbReference>
<dbReference type="CDD" id="cd16964">
    <property type="entry name" value="YqgF"/>
    <property type="match status" value="1"/>
</dbReference>
<evidence type="ECO:0000256" key="3">
    <source>
        <dbReference type="ARBA" id="ARBA00022722"/>
    </source>
</evidence>
<dbReference type="GO" id="GO:0005829">
    <property type="term" value="C:cytosol"/>
    <property type="evidence" value="ECO:0007669"/>
    <property type="project" value="TreeGrafter"/>
</dbReference>
<evidence type="ECO:0000259" key="6">
    <source>
        <dbReference type="SMART" id="SM00732"/>
    </source>
</evidence>
<sequence>MAEGVYLGFDFGYKRIGVAVGQRITSSARPLTTIDAKSGVPNWDVLQKIITEWRPEALIVGLPTCIDDSKLYTTDAARNFAHQLQKRFSLPVYLVDERLSTVEARAQLFAEGGYRKIKQSQVDSFAACIILEQWLQFPTK</sequence>
<proteinExistence type="inferred from homology"/>
<dbReference type="InterPro" id="IPR012337">
    <property type="entry name" value="RNaseH-like_sf"/>
</dbReference>
<dbReference type="NCBIfam" id="TIGR00250">
    <property type="entry name" value="RNAse_H_YqgF"/>
    <property type="match status" value="1"/>
</dbReference>
<evidence type="ECO:0000313" key="7">
    <source>
        <dbReference type="EMBL" id="KTC84824.1"/>
    </source>
</evidence>
<evidence type="ECO:0000256" key="1">
    <source>
        <dbReference type="ARBA" id="ARBA00022490"/>
    </source>
</evidence>
<dbReference type="RefSeq" id="WP_058441133.1">
    <property type="nucleotide sequence ID" value="NZ_CAAAHU010000016.1"/>
</dbReference>
<dbReference type="GO" id="GO:0004518">
    <property type="term" value="F:nuclease activity"/>
    <property type="evidence" value="ECO:0007669"/>
    <property type="project" value="UniProtKB-KW"/>
</dbReference>
<keyword evidence="2 5" id="KW-0690">Ribosome biogenesis</keyword>
<comment type="similarity">
    <text evidence="5">Belongs to the YqgF HJR family.</text>
</comment>
<evidence type="ECO:0000256" key="4">
    <source>
        <dbReference type="ARBA" id="ARBA00022801"/>
    </source>
</evidence>
<dbReference type="InterPro" id="IPR037027">
    <property type="entry name" value="YqgF/RNaseH-like_dom_sf"/>
</dbReference>
<dbReference type="Proteomes" id="UP000054742">
    <property type="component" value="Unassembled WGS sequence"/>
</dbReference>
<keyword evidence="4 5" id="KW-0378">Hydrolase</keyword>
<dbReference type="EC" id="3.1.-.-" evidence="5"/>
<keyword evidence="3 5" id="KW-0540">Nuclease</keyword>
<dbReference type="EMBL" id="LNXV01000008">
    <property type="protein sequence ID" value="KTC84824.1"/>
    <property type="molecule type" value="Genomic_DNA"/>
</dbReference>
<keyword evidence="8" id="KW-1185">Reference proteome</keyword>
<dbReference type="Pfam" id="PF03652">
    <property type="entry name" value="RuvX"/>
    <property type="match status" value="1"/>
</dbReference>
<feature type="domain" description="YqgF/RNase H-like" evidence="6">
    <location>
        <begin position="4"/>
        <end position="104"/>
    </location>
</feature>
<dbReference type="PANTHER" id="PTHR33317">
    <property type="entry name" value="POLYNUCLEOTIDYL TRANSFERASE, RIBONUCLEASE H-LIKE SUPERFAMILY PROTEIN"/>
    <property type="match status" value="1"/>
</dbReference>
<name>A0A0W0SN93_9GAMM</name>
<dbReference type="AlphaFoldDB" id="A0A0W0SN93"/>
<comment type="subcellular location">
    <subcellularLocation>
        <location evidence="5">Cytoplasm</location>
    </subcellularLocation>
</comment>
<dbReference type="OrthoDB" id="9796140at2"/>
<comment type="function">
    <text evidence="5">Could be a nuclease involved in processing of the 5'-end of pre-16S rRNA.</text>
</comment>
<evidence type="ECO:0000256" key="5">
    <source>
        <dbReference type="HAMAP-Rule" id="MF_00651"/>
    </source>
</evidence>
<gene>
    <name evidence="7" type="primary">yqgF</name>
    <name evidence="7" type="ORF">Lbru_1039</name>
</gene>
<protein>
    <recommendedName>
        <fullName evidence="5">Putative pre-16S rRNA nuclease</fullName>
        <ecNumber evidence="5">3.1.-.-</ecNumber>
    </recommendedName>
</protein>
<keyword evidence="1 5" id="KW-0963">Cytoplasm</keyword>
<dbReference type="SMART" id="SM00732">
    <property type="entry name" value="YqgFc"/>
    <property type="match status" value="1"/>
</dbReference>
<organism evidence="7 8">
    <name type="scientific">Legionella brunensis</name>
    <dbReference type="NCBI Taxonomy" id="29422"/>
    <lineage>
        <taxon>Bacteria</taxon>
        <taxon>Pseudomonadati</taxon>
        <taxon>Pseudomonadota</taxon>
        <taxon>Gammaproteobacteria</taxon>
        <taxon>Legionellales</taxon>
        <taxon>Legionellaceae</taxon>
        <taxon>Legionella</taxon>
    </lineage>
</organism>
<dbReference type="SUPFAM" id="SSF53098">
    <property type="entry name" value="Ribonuclease H-like"/>
    <property type="match status" value="1"/>
</dbReference>
<dbReference type="InterPro" id="IPR005227">
    <property type="entry name" value="YqgF"/>
</dbReference>
<comment type="caution">
    <text evidence="7">The sequence shown here is derived from an EMBL/GenBank/DDBJ whole genome shotgun (WGS) entry which is preliminary data.</text>
</comment>
<accession>A0A0W0SN93</accession>
<reference evidence="7 8" key="1">
    <citation type="submission" date="2015-11" db="EMBL/GenBank/DDBJ databases">
        <title>Genomic analysis of 38 Legionella species identifies large and diverse effector repertoires.</title>
        <authorList>
            <person name="Burstein D."/>
            <person name="Amaro F."/>
            <person name="Zusman T."/>
            <person name="Lifshitz Z."/>
            <person name="Cohen O."/>
            <person name="Gilbert J.A."/>
            <person name="Pupko T."/>
            <person name="Shuman H.A."/>
            <person name="Segal G."/>
        </authorList>
    </citation>
    <scope>NUCLEOTIDE SEQUENCE [LARGE SCALE GENOMIC DNA]</scope>
    <source>
        <strain evidence="7 8">ATCC 43878</strain>
    </source>
</reference>
<dbReference type="HAMAP" id="MF_00651">
    <property type="entry name" value="Nuclease_YqgF"/>
    <property type="match status" value="1"/>
</dbReference>
<dbReference type="InterPro" id="IPR006641">
    <property type="entry name" value="YqgF/RNaseH-like_dom"/>
</dbReference>
<dbReference type="PANTHER" id="PTHR33317:SF4">
    <property type="entry name" value="POLYNUCLEOTIDYL TRANSFERASE, RIBONUCLEASE H-LIKE SUPERFAMILY PROTEIN"/>
    <property type="match status" value="1"/>
</dbReference>
<evidence type="ECO:0000256" key="2">
    <source>
        <dbReference type="ARBA" id="ARBA00022517"/>
    </source>
</evidence>
<dbReference type="Gene3D" id="3.30.420.140">
    <property type="entry name" value="YqgF/RNase H-like domain"/>
    <property type="match status" value="1"/>
</dbReference>
<dbReference type="STRING" id="29422.Lbru_1039"/>
<dbReference type="PATRIC" id="fig|29422.6.peg.1092"/>